<dbReference type="PANTHER" id="PTHR33392">
    <property type="entry name" value="POLYISOPRENYL-TEICHOIC ACID--PEPTIDOGLYCAN TEICHOIC ACID TRANSFERASE TAGU"/>
    <property type="match status" value="1"/>
</dbReference>
<name>A0A1F5YLN6_9BACT</name>
<dbReference type="InterPro" id="IPR004474">
    <property type="entry name" value="LytR_CpsA_psr"/>
</dbReference>
<dbReference type="EMBL" id="MFJB01000008">
    <property type="protein sequence ID" value="OGG00887.1"/>
    <property type="molecule type" value="Genomic_DNA"/>
</dbReference>
<comment type="similarity">
    <text evidence="1">Belongs to the LytR/CpsA/Psr (LCP) family.</text>
</comment>
<reference evidence="4 5" key="1">
    <citation type="journal article" date="2016" name="Nat. Commun.">
        <title>Thousands of microbial genomes shed light on interconnected biogeochemical processes in an aquifer system.</title>
        <authorList>
            <person name="Anantharaman K."/>
            <person name="Brown C.T."/>
            <person name="Hug L.A."/>
            <person name="Sharon I."/>
            <person name="Castelle C.J."/>
            <person name="Probst A.J."/>
            <person name="Thomas B.C."/>
            <person name="Singh A."/>
            <person name="Wilkins M.J."/>
            <person name="Karaoz U."/>
            <person name="Brodie E.L."/>
            <person name="Williams K.H."/>
            <person name="Hubbard S.S."/>
            <person name="Banfield J.F."/>
        </authorList>
    </citation>
    <scope>NUCLEOTIDE SEQUENCE [LARGE SCALE GENOMIC DNA]</scope>
</reference>
<evidence type="ECO:0000256" key="2">
    <source>
        <dbReference type="SAM" id="Phobius"/>
    </source>
</evidence>
<keyword evidence="2" id="KW-0812">Transmembrane</keyword>
<dbReference type="Proteomes" id="UP000177396">
    <property type="component" value="Unassembled WGS sequence"/>
</dbReference>
<organism evidence="4 5">
    <name type="scientific">Candidatus Gottesmanbacteria bacterium RBG_16_38_7b</name>
    <dbReference type="NCBI Taxonomy" id="1798372"/>
    <lineage>
        <taxon>Bacteria</taxon>
        <taxon>Candidatus Gottesmaniibacteriota</taxon>
    </lineage>
</organism>
<gene>
    <name evidence="4" type="ORF">A2153_06090</name>
</gene>
<dbReference type="InterPro" id="IPR050922">
    <property type="entry name" value="LytR/CpsA/Psr_CW_biosynth"/>
</dbReference>
<evidence type="ECO:0000313" key="5">
    <source>
        <dbReference type="Proteomes" id="UP000177396"/>
    </source>
</evidence>
<keyword evidence="2" id="KW-0472">Membrane</keyword>
<evidence type="ECO:0000259" key="3">
    <source>
        <dbReference type="Pfam" id="PF03816"/>
    </source>
</evidence>
<dbReference type="Gene3D" id="3.40.630.190">
    <property type="entry name" value="LCP protein"/>
    <property type="match status" value="1"/>
</dbReference>
<proteinExistence type="inferred from homology"/>
<evidence type="ECO:0000313" key="4">
    <source>
        <dbReference type="EMBL" id="OGG00887.1"/>
    </source>
</evidence>
<dbReference type="PANTHER" id="PTHR33392:SF6">
    <property type="entry name" value="POLYISOPRENYL-TEICHOIC ACID--PEPTIDOGLYCAN TEICHOIC ACID TRANSFERASE TAGU"/>
    <property type="match status" value="1"/>
</dbReference>
<comment type="caution">
    <text evidence="4">The sequence shown here is derived from an EMBL/GenBank/DDBJ whole genome shotgun (WGS) entry which is preliminary data.</text>
</comment>
<feature type="domain" description="Cell envelope-related transcriptional attenuator" evidence="3">
    <location>
        <begin position="90"/>
        <end position="281"/>
    </location>
</feature>
<keyword evidence="2" id="KW-1133">Transmembrane helix</keyword>
<protein>
    <recommendedName>
        <fullName evidence="3">Cell envelope-related transcriptional attenuator domain-containing protein</fullName>
    </recommendedName>
</protein>
<accession>A0A1F5YLN6</accession>
<dbReference type="Pfam" id="PF03816">
    <property type="entry name" value="LytR_cpsA_psr"/>
    <property type="match status" value="1"/>
</dbReference>
<feature type="transmembrane region" description="Helical" evidence="2">
    <location>
        <begin position="20"/>
        <end position="37"/>
    </location>
</feature>
<sequence>MPYLRLSVQPKNIKPNFRLLGFLVGAIFGFLLVFSFSKYQNQNNNSSKESTVLSYSDKNLTANDNPKDLKTLGVLLLGYGGPGHEGGFLTDAIQVILIDFEKAKVNLISVPRDLWVKLPSTRETKINGAFSSLAGKSEDLVNVGGKAMKDYLGKLLGLKLDYFLAIDFVGFQRAIGINLKGIEVEVGQTLDDPWFPIQGRELDTCGVTASEVAELTAKYSGFELERQFPCRYEHLYFEKGIVNMQGGEALKYVRSRHGSSAGDLERGIRQQEVLTAIKKRIFNLQTLEDLPAFFKDVSVHVKTDINSDIVNYLLPLVQKAQDFKINNINLSTANVLTTGNIANTQIIRPKAGLYNWTGIQNFISKEISN</sequence>
<evidence type="ECO:0000256" key="1">
    <source>
        <dbReference type="ARBA" id="ARBA00006068"/>
    </source>
</evidence>
<dbReference type="AlphaFoldDB" id="A0A1F5YLN6"/>